<gene>
    <name evidence="1" type="ORF">Nepgr_022722</name>
</gene>
<dbReference type="Proteomes" id="UP001279734">
    <property type="component" value="Unassembled WGS sequence"/>
</dbReference>
<proteinExistence type="predicted"/>
<sequence>MGILEPLLFLLNRDRLEETKEAIGRKRERSIFRMGSFESVSELSEGGQTQRKTGIVLSGSAVLRHRRRRLLQLLSLDAAAALTQPLSRKYTDKNGGCTVFS</sequence>
<protein>
    <submittedName>
        <fullName evidence="1">Uncharacterized protein</fullName>
    </submittedName>
</protein>
<dbReference type="AlphaFoldDB" id="A0AAD3XYF3"/>
<dbReference type="EMBL" id="BSYO01000022">
    <property type="protein sequence ID" value="GMH20880.1"/>
    <property type="molecule type" value="Genomic_DNA"/>
</dbReference>
<keyword evidence="2" id="KW-1185">Reference proteome</keyword>
<accession>A0AAD3XYF3</accession>
<comment type="caution">
    <text evidence="1">The sequence shown here is derived from an EMBL/GenBank/DDBJ whole genome shotgun (WGS) entry which is preliminary data.</text>
</comment>
<evidence type="ECO:0000313" key="2">
    <source>
        <dbReference type="Proteomes" id="UP001279734"/>
    </source>
</evidence>
<name>A0AAD3XYF3_NEPGR</name>
<evidence type="ECO:0000313" key="1">
    <source>
        <dbReference type="EMBL" id="GMH20880.1"/>
    </source>
</evidence>
<organism evidence="1 2">
    <name type="scientific">Nepenthes gracilis</name>
    <name type="common">Slender pitcher plant</name>
    <dbReference type="NCBI Taxonomy" id="150966"/>
    <lineage>
        <taxon>Eukaryota</taxon>
        <taxon>Viridiplantae</taxon>
        <taxon>Streptophyta</taxon>
        <taxon>Embryophyta</taxon>
        <taxon>Tracheophyta</taxon>
        <taxon>Spermatophyta</taxon>
        <taxon>Magnoliopsida</taxon>
        <taxon>eudicotyledons</taxon>
        <taxon>Gunneridae</taxon>
        <taxon>Pentapetalae</taxon>
        <taxon>Caryophyllales</taxon>
        <taxon>Nepenthaceae</taxon>
        <taxon>Nepenthes</taxon>
    </lineage>
</organism>
<reference evidence="1" key="1">
    <citation type="submission" date="2023-05" db="EMBL/GenBank/DDBJ databases">
        <title>Nepenthes gracilis genome sequencing.</title>
        <authorList>
            <person name="Fukushima K."/>
        </authorList>
    </citation>
    <scope>NUCLEOTIDE SEQUENCE</scope>
    <source>
        <strain evidence="1">SING2019-196</strain>
    </source>
</reference>